<organism evidence="3 4">
    <name type="scientific">Sphingopyxis macrogoltabida</name>
    <name type="common">Sphingomonas macrogoltabidus</name>
    <dbReference type="NCBI Taxonomy" id="33050"/>
    <lineage>
        <taxon>Bacteria</taxon>
        <taxon>Pseudomonadati</taxon>
        <taxon>Pseudomonadota</taxon>
        <taxon>Alphaproteobacteria</taxon>
        <taxon>Sphingomonadales</taxon>
        <taxon>Sphingomonadaceae</taxon>
        <taxon>Sphingopyxis</taxon>
    </lineage>
</organism>
<dbReference type="PANTHER" id="PTHR43709:SF3">
    <property type="entry name" value="ISOMERASE YBHH-RELATED"/>
    <property type="match status" value="1"/>
</dbReference>
<evidence type="ECO:0000313" key="4">
    <source>
        <dbReference type="Proteomes" id="UP000248597"/>
    </source>
</evidence>
<keyword evidence="2" id="KW-0413">Isomerase</keyword>
<dbReference type="Proteomes" id="UP000248597">
    <property type="component" value="Unassembled WGS sequence"/>
</dbReference>
<evidence type="ECO:0000256" key="2">
    <source>
        <dbReference type="ARBA" id="ARBA00023235"/>
    </source>
</evidence>
<protein>
    <submittedName>
        <fullName evidence="3">4-oxalomesaconate tautomerase</fullName>
    </submittedName>
</protein>
<dbReference type="EMBL" id="QFPJ01000015">
    <property type="protein sequence ID" value="PZQ22333.1"/>
    <property type="molecule type" value="Genomic_DNA"/>
</dbReference>
<dbReference type="NCBIfam" id="NF033377">
    <property type="entry name" value="OMA_tautomer"/>
    <property type="match status" value="1"/>
</dbReference>
<dbReference type="Pfam" id="PF04303">
    <property type="entry name" value="PrpF"/>
    <property type="match status" value="1"/>
</dbReference>
<sequence>MSEGVRCMWMRGGTSKGGFFLASDLPRDAAARNAWLARAMGSPDSAQTDGMGGGHPLTSKVAIVEKSARRDVDLDYYFLQVVPDSGRVADDQNCGNMLAGVLPFAIERGLIDAADGLTEARVLQVNSGAIANLRVATPGGQLRYGEAVSLESGIEVEIEFRDIAGSKCGQLLPTGKAVQAIDDIACTLIDNGMPCVILTAAALGVTGYEDPEELEANDRLRQRIEAVRLEAGVLMGLGDVAEKPVPKIMLVAPPQKDGGLCVRSFIPHRAHRSVGVLAAVTVATAALLPESVVAPLARVGSGSRRQMAIEHPSGMMDCILNLDAAGCVASAGLVRSARKLMDGTLFG</sequence>
<proteinExistence type="inferred from homology"/>
<dbReference type="PANTHER" id="PTHR43709">
    <property type="entry name" value="ACONITATE ISOMERASE-RELATED"/>
    <property type="match status" value="1"/>
</dbReference>
<comment type="similarity">
    <text evidence="1">Belongs to the PrpF family.</text>
</comment>
<accession>A0A2W5MX78</accession>
<name>A0A2W5MX78_SPHMC</name>
<dbReference type="GO" id="GO:0016853">
    <property type="term" value="F:isomerase activity"/>
    <property type="evidence" value="ECO:0007669"/>
    <property type="project" value="UniProtKB-KW"/>
</dbReference>
<reference evidence="3 4" key="1">
    <citation type="submission" date="2017-08" db="EMBL/GenBank/DDBJ databases">
        <title>Infants hospitalized years apart are colonized by the same room-sourced microbial strains.</title>
        <authorList>
            <person name="Brooks B."/>
            <person name="Olm M.R."/>
            <person name="Firek B.A."/>
            <person name="Baker R."/>
            <person name="Thomas B.C."/>
            <person name="Morowitz M.J."/>
            <person name="Banfield J.F."/>
        </authorList>
    </citation>
    <scope>NUCLEOTIDE SEQUENCE [LARGE SCALE GENOMIC DNA]</scope>
    <source>
        <strain evidence="3">S2_005_003_R2_47</strain>
    </source>
</reference>
<evidence type="ECO:0000313" key="3">
    <source>
        <dbReference type="EMBL" id="PZQ22333.1"/>
    </source>
</evidence>
<dbReference type="AlphaFoldDB" id="A0A2W5MX78"/>
<dbReference type="InterPro" id="IPR007400">
    <property type="entry name" value="PrpF-like"/>
</dbReference>
<dbReference type="Gene3D" id="3.10.310.10">
    <property type="entry name" value="Diaminopimelate Epimerase, Chain A, domain 1"/>
    <property type="match status" value="2"/>
</dbReference>
<dbReference type="InterPro" id="IPR047687">
    <property type="entry name" value="OMA_tautomer-like"/>
</dbReference>
<gene>
    <name evidence="3" type="ORF">DI569_08465</name>
</gene>
<evidence type="ECO:0000256" key="1">
    <source>
        <dbReference type="ARBA" id="ARBA00007673"/>
    </source>
</evidence>
<comment type="caution">
    <text evidence="3">The sequence shown here is derived from an EMBL/GenBank/DDBJ whole genome shotgun (WGS) entry which is preliminary data.</text>
</comment>
<dbReference type="SUPFAM" id="SSF54506">
    <property type="entry name" value="Diaminopimelate epimerase-like"/>
    <property type="match status" value="2"/>
</dbReference>